<gene>
    <name evidence="10" type="primary">fluC</name>
    <name evidence="10" type="synonym">crcB</name>
    <name evidence="11" type="ORF">J2S01_000857</name>
</gene>
<evidence type="ECO:0000256" key="1">
    <source>
        <dbReference type="ARBA" id="ARBA00004651"/>
    </source>
</evidence>
<feature type="transmembrane region" description="Helical" evidence="10">
    <location>
        <begin position="81"/>
        <end position="102"/>
    </location>
</feature>
<keyword evidence="10" id="KW-0406">Ion transport</keyword>
<accession>A0ABT9Y5P2</accession>
<evidence type="ECO:0000256" key="4">
    <source>
        <dbReference type="ARBA" id="ARBA00022989"/>
    </source>
</evidence>
<organism evidence="11 12">
    <name type="scientific">Pectinatus haikarae</name>
    <dbReference type="NCBI Taxonomy" id="349096"/>
    <lineage>
        <taxon>Bacteria</taxon>
        <taxon>Bacillati</taxon>
        <taxon>Bacillota</taxon>
        <taxon>Negativicutes</taxon>
        <taxon>Selenomonadales</taxon>
        <taxon>Selenomonadaceae</taxon>
        <taxon>Pectinatus</taxon>
    </lineage>
</organism>
<keyword evidence="4 10" id="KW-1133">Transmembrane helix</keyword>
<keyword evidence="6 10" id="KW-0407">Ion channel</keyword>
<dbReference type="RefSeq" id="WP_307223139.1">
    <property type="nucleotide sequence ID" value="NZ_CP116940.1"/>
</dbReference>
<proteinExistence type="inferred from homology"/>
<evidence type="ECO:0000256" key="2">
    <source>
        <dbReference type="ARBA" id="ARBA00022475"/>
    </source>
</evidence>
<evidence type="ECO:0000256" key="3">
    <source>
        <dbReference type="ARBA" id="ARBA00022692"/>
    </source>
</evidence>
<keyword evidence="3 10" id="KW-0812">Transmembrane</keyword>
<dbReference type="PANTHER" id="PTHR28259:SF1">
    <property type="entry name" value="FLUORIDE EXPORT PROTEIN 1-RELATED"/>
    <property type="match status" value="1"/>
</dbReference>
<dbReference type="InterPro" id="IPR003691">
    <property type="entry name" value="FluC"/>
</dbReference>
<feature type="transmembrane region" description="Helical" evidence="10">
    <location>
        <begin position="21"/>
        <end position="38"/>
    </location>
</feature>
<dbReference type="HAMAP" id="MF_00454">
    <property type="entry name" value="FluC"/>
    <property type="match status" value="1"/>
</dbReference>
<evidence type="ECO:0000256" key="10">
    <source>
        <dbReference type="HAMAP-Rule" id="MF_00454"/>
    </source>
</evidence>
<dbReference type="EMBL" id="JAUSUE010000004">
    <property type="protein sequence ID" value="MDQ0203150.1"/>
    <property type="molecule type" value="Genomic_DNA"/>
</dbReference>
<comment type="similarity">
    <text evidence="7 10">Belongs to the fluoride channel Fluc/FEX (TC 1.A.43) family.</text>
</comment>
<feature type="binding site" evidence="10">
    <location>
        <position position="92"/>
    </location>
    <ligand>
        <name>Na(+)</name>
        <dbReference type="ChEBI" id="CHEBI:29101"/>
        <note>structural</note>
    </ligand>
</feature>
<dbReference type="Pfam" id="PF02537">
    <property type="entry name" value="CRCB"/>
    <property type="match status" value="1"/>
</dbReference>
<evidence type="ECO:0000256" key="5">
    <source>
        <dbReference type="ARBA" id="ARBA00023136"/>
    </source>
</evidence>
<evidence type="ECO:0000313" key="12">
    <source>
        <dbReference type="Proteomes" id="UP001239167"/>
    </source>
</evidence>
<dbReference type="PANTHER" id="PTHR28259">
    <property type="entry name" value="FLUORIDE EXPORT PROTEIN 1-RELATED"/>
    <property type="match status" value="1"/>
</dbReference>
<keyword evidence="12" id="KW-1185">Reference proteome</keyword>
<evidence type="ECO:0000256" key="9">
    <source>
        <dbReference type="ARBA" id="ARBA00049940"/>
    </source>
</evidence>
<comment type="subcellular location">
    <subcellularLocation>
        <location evidence="1 10">Cell membrane</location>
        <topology evidence="1 10">Multi-pass membrane protein</topology>
    </subcellularLocation>
</comment>
<keyword evidence="5 10" id="KW-0472">Membrane</keyword>
<evidence type="ECO:0000256" key="7">
    <source>
        <dbReference type="ARBA" id="ARBA00035120"/>
    </source>
</evidence>
<evidence type="ECO:0000313" key="11">
    <source>
        <dbReference type="EMBL" id="MDQ0203150.1"/>
    </source>
</evidence>
<comment type="function">
    <text evidence="9 10">Fluoride-specific ion channel. Important for reducing fluoride concentration in the cell, thus reducing its toxicity.</text>
</comment>
<keyword evidence="10" id="KW-0915">Sodium</keyword>
<sequence length="141" mass="15575">MRGKIKKRAVNKQWGENMVKIALVALGGAIGSVLRYLVSKWAAEKISFVLPYGTFIVNIAGCFVIGFFMTMITEHFVVNPYWRLFVIVGFVGGLTTFSSFSYETLQLILNSNMLQAICNIAGNIVIGLLAAWGGMYLARLL</sequence>
<dbReference type="Proteomes" id="UP001239167">
    <property type="component" value="Unassembled WGS sequence"/>
</dbReference>
<keyword evidence="2 10" id="KW-1003">Cell membrane</keyword>
<feature type="transmembrane region" description="Helical" evidence="10">
    <location>
        <begin position="114"/>
        <end position="138"/>
    </location>
</feature>
<reference evidence="11 12" key="1">
    <citation type="submission" date="2023-07" db="EMBL/GenBank/DDBJ databases">
        <title>Genomic Encyclopedia of Type Strains, Phase IV (KMG-IV): sequencing the most valuable type-strain genomes for metagenomic binning, comparative biology and taxonomic classification.</title>
        <authorList>
            <person name="Goeker M."/>
        </authorList>
    </citation>
    <scope>NUCLEOTIDE SEQUENCE [LARGE SCALE GENOMIC DNA]</scope>
    <source>
        <strain evidence="11 12">DSM 16980</strain>
    </source>
</reference>
<dbReference type="NCBIfam" id="TIGR00494">
    <property type="entry name" value="crcB"/>
    <property type="match status" value="1"/>
</dbReference>
<keyword evidence="10" id="KW-0479">Metal-binding</keyword>
<feature type="binding site" evidence="10">
    <location>
        <position position="95"/>
    </location>
    <ligand>
        <name>Na(+)</name>
        <dbReference type="ChEBI" id="CHEBI:29101"/>
        <note>structural</note>
    </ligand>
</feature>
<name>A0ABT9Y5P2_9FIRM</name>
<comment type="catalytic activity">
    <reaction evidence="8">
        <text>fluoride(in) = fluoride(out)</text>
        <dbReference type="Rhea" id="RHEA:76159"/>
        <dbReference type="ChEBI" id="CHEBI:17051"/>
    </reaction>
    <physiologicalReaction direction="left-to-right" evidence="8">
        <dbReference type="Rhea" id="RHEA:76160"/>
    </physiologicalReaction>
</comment>
<comment type="activity regulation">
    <text evidence="10">Na(+) is not transported, but it plays an essential structural role and its presence is essential for fluoride channel function.</text>
</comment>
<protein>
    <recommendedName>
        <fullName evidence="10">Fluoride-specific ion channel FluC</fullName>
    </recommendedName>
</protein>
<evidence type="ECO:0000256" key="8">
    <source>
        <dbReference type="ARBA" id="ARBA00035585"/>
    </source>
</evidence>
<keyword evidence="10" id="KW-0813">Transport</keyword>
<comment type="caution">
    <text evidence="11">The sequence shown here is derived from an EMBL/GenBank/DDBJ whole genome shotgun (WGS) entry which is preliminary data.</text>
</comment>
<feature type="transmembrane region" description="Helical" evidence="10">
    <location>
        <begin position="50"/>
        <end position="69"/>
    </location>
</feature>
<evidence type="ECO:0000256" key="6">
    <source>
        <dbReference type="ARBA" id="ARBA00023303"/>
    </source>
</evidence>